<evidence type="ECO:0000259" key="1">
    <source>
        <dbReference type="PROSITE" id="PS50844"/>
    </source>
</evidence>
<dbReference type="STRING" id="742817.HMPREF9449_00097"/>
<dbReference type="InterPro" id="IPR013974">
    <property type="entry name" value="SAF"/>
</dbReference>
<dbReference type="HOGENOM" id="CLU_040465_0_0_10"/>
<dbReference type="InterPro" id="IPR006190">
    <property type="entry name" value="SAF_AFP_Neu5Ac"/>
</dbReference>
<dbReference type="RefSeq" id="WP_009135251.1">
    <property type="nucleotide sequence ID" value="NZ_JH594596.1"/>
</dbReference>
<sequence length="337" mass="38141">MNNNVYIIAEVGPNHNGDIGLALEMVEKIAATGVDAVKFQMTDPYMLYSDDSFKASYQKKNDSAKGAREMSLRYQLKRDEHLLLYNKCKELNVDYICTAFDMESLLFLDKHFEMPYYKIASGEIFSMDMVDYISEQDKPIILSTGMATYDEVKMAVDLLNRNFKKDITILHCISNYPARFEEVNLRNILEIRSRFNCNVGFSDHTVGNDCVIASVALGATMVEKHVTLDKNANGPDHKASIDIVELQSLVSSIRHIEVAMGTRERSFSESQREIARVARKSIITKHAMKKGDIITMEDICFKRPGTGILPIHTDLVIGKKLTVDKEADRVIYETDLA</sequence>
<dbReference type="InterPro" id="IPR051690">
    <property type="entry name" value="PseI-like"/>
</dbReference>
<comment type="caution">
    <text evidence="2">The sequence shown here is derived from an EMBL/GenBank/DDBJ whole genome shotgun (WGS) entry which is preliminary data.</text>
</comment>
<organism evidence="2 3">
    <name type="scientific">Odoribacter laneus YIT 12061</name>
    <dbReference type="NCBI Taxonomy" id="742817"/>
    <lineage>
        <taxon>Bacteria</taxon>
        <taxon>Pseudomonadati</taxon>
        <taxon>Bacteroidota</taxon>
        <taxon>Bacteroidia</taxon>
        <taxon>Bacteroidales</taxon>
        <taxon>Odoribacteraceae</taxon>
        <taxon>Odoribacter</taxon>
    </lineage>
</organism>
<dbReference type="PANTHER" id="PTHR42966">
    <property type="entry name" value="N-ACETYLNEURAMINATE SYNTHASE"/>
    <property type="match status" value="1"/>
</dbReference>
<gene>
    <name evidence="2" type="ORF">HMPREF9449_00097</name>
</gene>
<keyword evidence="3" id="KW-1185">Reference proteome</keyword>
<dbReference type="Pfam" id="PF03102">
    <property type="entry name" value="NeuB"/>
    <property type="match status" value="1"/>
</dbReference>
<dbReference type="eggNOG" id="COG2089">
    <property type="taxonomic scope" value="Bacteria"/>
</dbReference>
<dbReference type="GO" id="GO:0016051">
    <property type="term" value="P:carbohydrate biosynthetic process"/>
    <property type="evidence" value="ECO:0007669"/>
    <property type="project" value="InterPro"/>
</dbReference>
<dbReference type="GO" id="GO:0047444">
    <property type="term" value="F:N-acylneuraminate-9-phosphate synthase activity"/>
    <property type="evidence" value="ECO:0007669"/>
    <property type="project" value="TreeGrafter"/>
</dbReference>
<reference evidence="2 3" key="1">
    <citation type="submission" date="2012-01" db="EMBL/GenBank/DDBJ databases">
        <title>The Genome Sequence of Odoribacter laneus YIT 12061.</title>
        <authorList>
            <consortium name="The Broad Institute Genome Sequencing Platform"/>
            <person name="Earl A."/>
            <person name="Ward D."/>
            <person name="Feldgarden M."/>
            <person name="Gevers D."/>
            <person name="Morotomi M."/>
            <person name="Young S.K."/>
            <person name="Zeng Q."/>
            <person name="Gargeya S."/>
            <person name="Fitzgerald M."/>
            <person name="Haas B."/>
            <person name="Abouelleil A."/>
            <person name="Alvarado L."/>
            <person name="Arachchi H.M."/>
            <person name="Berlin A."/>
            <person name="Chapman S.B."/>
            <person name="Gearin G."/>
            <person name="Goldberg J."/>
            <person name="Griggs A."/>
            <person name="Gujja S."/>
            <person name="Hansen M."/>
            <person name="Heiman D."/>
            <person name="Howarth C."/>
            <person name="Larimer J."/>
            <person name="Lui A."/>
            <person name="MacDonald P.J.P."/>
            <person name="McCowen C."/>
            <person name="Montmayeur A."/>
            <person name="Murphy C."/>
            <person name="Neiman D."/>
            <person name="Pearson M."/>
            <person name="Priest M."/>
            <person name="Roberts A."/>
            <person name="Saif S."/>
            <person name="Shea T."/>
            <person name="Sisk P."/>
            <person name="Stolte C."/>
            <person name="Sykes S."/>
            <person name="Wortman J."/>
            <person name="Nusbaum C."/>
            <person name="Birren B."/>
        </authorList>
    </citation>
    <scope>NUCLEOTIDE SEQUENCE [LARGE SCALE GENOMIC DNA]</scope>
    <source>
        <strain evidence="2 3">YIT 12061</strain>
    </source>
</reference>
<dbReference type="CDD" id="cd11615">
    <property type="entry name" value="SAF_NeuB_like"/>
    <property type="match status" value="1"/>
</dbReference>
<dbReference type="Gene3D" id="3.20.20.70">
    <property type="entry name" value="Aldolase class I"/>
    <property type="match status" value="1"/>
</dbReference>
<dbReference type="SUPFAM" id="SSF51569">
    <property type="entry name" value="Aldolase"/>
    <property type="match status" value="1"/>
</dbReference>
<dbReference type="PANTHER" id="PTHR42966:SF1">
    <property type="entry name" value="SIALIC ACID SYNTHASE"/>
    <property type="match status" value="1"/>
</dbReference>
<dbReference type="AlphaFoldDB" id="H1DCP0"/>
<dbReference type="InterPro" id="IPR013785">
    <property type="entry name" value="Aldolase_TIM"/>
</dbReference>
<dbReference type="PROSITE" id="PS50844">
    <property type="entry name" value="AFP_LIKE"/>
    <property type="match status" value="1"/>
</dbReference>
<dbReference type="GeneID" id="98067767"/>
<proteinExistence type="predicted"/>
<evidence type="ECO:0000313" key="3">
    <source>
        <dbReference type="Proteomes" id="UP000004892"/>
    </source>
</evidence>
<dbReference type="InterPro" id="IPR057736">
    <property type="entry name" value="SAF_PseI/NeuA/NeuB"/>
</dbReference>
<dbReference type="PATRIC" id="fig|742817.3.peg.100"/>
<dbReference type="Proteomes" id="UP000004892">
    <property type="component" value="Unassembled WGS sequence"/>
</dbReference>
<feature type="domain" description="AFP-like" evidence="1">
    <location>
        <begin position="281"/>
        <end position="337"/>
    </location>
</feature>
<dbReference type="Gene3D" id="3.90.1210.10">
    <property type="entry name" value="Antifreeze-like/N-acetylneuraminic acid synthase C-terminal domain"/>
    <property type="match status" value="1"/>
</dbReference>
<evidence type="ECO:0000313" key="2">
    <source>
        <dbReference type="EMBL" id="EHP51095.1"/>
    </source>
</evidence>
<protein>
    <recommendedName>
        <fullName evidence="1">AFP-like domain-containing protein</fullName>
    </recommendedName>
</protein>
<dbReference type="InterPro" id="IPR036732">
    <property type="entry name" value="AFP_Neu5c_C_sf"/>
</dbReference>
<dbReference type="SMART" id="SM00858">
    <property type="entry name" value="SAF"/>
    <property type="match status" value="1"/>
</dbReference>
<dbReference type="SUPFAM" id="SSF51269">
    <property type="entry name" value="AFP III-like domain"/>
    <property type="match status" value="1"/>
</dbReference>
<dbReference type="Pfam" id="PF08666">
    <property type="entry name" value="SAF"/>
    <property type="match status" value="1"/>
</dbReference>
<dbReference type="InterPro" id="IPR013132">
    <property type="entry name" value="PseI/NeuA/B-like_N"/>
</dbReference>
<accession>H1DCP0</accession>
<dbReference type="EMBL" id="ADMC01000001">
    <property type="protein sequence ID" value="EHP51095.1"/>
    <property type="molecule type" value="Genomic_DNA"/>
</dbReference>
<name>H1DCP0_9BACT</name>